<proteinExistence type="predicted"/>
<dbReference type="GO" id="GO:0044010">
    <property type="term" value="P:single-species biofilm formation"/>
    <property type="evidence" value="ECO:0007669"/>
    <property type="project" value="InterPro"/>
</dbReference>
<organism evidence="1">
    <name type="scientific">Candidatus Kentrum sp. DK</name>
    <dbReference type="NCBI Taxonomy" id="2126562"/>
    <lineage>
        <taxon>Bacteria</taxon>
        <taxon>Pseudomonadati</taxon>
        <taxon>Pseudomonadota</taxon>
        <taxon>Gammaproteobacteria</taxon>
        <taxon>Candidatus Kentrum</taxon>
    </lineage>
</organism>
<sequence>MTTIHIDLDDGLLQRANAVLSEGGLSLSGAIRQWLTLIADKDPLPIEPGEPNETTIRAMEEREEDLPSFSSTNALMAYLNEGR</sequence>
<dbReference type="Gene3D" id="1.10.1220.10">
    <property type="entry name" value="Met repressor-like"/>
    <property type="match status" value="1"/>
</dbReference>
<dbReference type="Pfam" id="PF04221">
    <property type="entry name" value="RelB"/>
    <property type="match status" value="1"/>
</dbReference>
<dbReference type="AlphaFoldDB" id="A0A450RXX4"/>
<reference evidence="1" key="1">
    <citation type="submission" date="2019-02" db="EMBL/GenBank/DDBJ databases">
        <authorList>
            <person name="Gruber-Vodicka R. H."/>
            <person name="Seah K. B. B."/>
        </authorList>
    </citation>
    <scope>NUCLEOTIDE SEQUENCE</scope>
    <source>
        <strain evidence="1">BECK_DK47</strain>
    </source>
</reference>
<name>A0A450RXX4_9GAMM</name>
<dbReference type="InterPro" id="IPR013321">
    <property type="entry name" value="Arc_rbn_hlx_hlx"/>
</dbReference>
<accession>A0A450RXX4</accession>
<evidence type="ECO:0000313" key="1">
    <source>
        <dbReference type="EMBL" id="VFJ44011.1"/>
    </source>
</evidence>
<protein>
    <submittedName>
        <fullName evidence="1">Addiction module antitoxin, RelB/DinJ family</fullName>
    </submittedName>
</protein>
<dbReference type="GO" id="GO:0015643">
    <property type="term" value="F:toxic substance binding"/>
    <property type="evidence" value="ECO:0007669"/>
    <property type="project" value="InterPro"/>
</dbReference>
<dbReference type="GO" id="GO:0000987">
    <property type="term" value="F:cis-regulatory region sequence-specific DNA binding"/>
    <property type="evidence" value="ECO:0007669"/>
    <property type="project" value="InterPro"/>
</dbReference>
<dbReference type="PIRSF" id="PIRSF003108">
    <property type="entry name" value="DinJ"/>
    <property type="match status" value="1"/>
</dbReference>
<dbReference type="InterPro" id="IPR026262">
    <property type="entry name" value="DinJ"/>
</dbReference>
<dbReference type="InterPro" id="IPR007337">
    <property type="entry name" value="RelB/DinJ"/>
</dbReference>
<gene>
    <name evidence="1" type="ORF">BECKDK2373B_GA0170837_10073</name>
</gene>
<dbReference type="EMBL" id="CAADEX010000007">
    <property type="protein sequence ID" value="VFJ44011.1"/>
    <property type="molecule type" value="Genomic_DNA"/>
</dbReference>
<dbReference type="GO" id="GO:0006355">
    <property type="term" value="P:regulation of DNA-templated transcription"/>
    <property type="evidence" value="ECO:0007669"/>
    <property type="project" value="InterPro"/>
</dbReference>